<evidence type="ECO:0000256" key="7">
    <source>
        <dbReference type="ARBA" id="ARBA00023242"/>
    </source>
</evidence>
<feature type="domain" description="Pre-mRNA-splicing factor Syf1/CRNKL1-like C-terminal HAT-repeats" evidence="11">
    <location>
        <begin position="383"/>
        <end position="450"/>
    </location>
</feature>
<dbReference type="EMBL" id="CAJNNV010025230">
    <property type="protein sequence ID" value="CAE8613276.1"/>
    <property type="molecule type" value="Genomic_DNA"/>
</dbReference>
<dbReference type="InterPro" id="IPR056350">
    <property type="entry name" value="HAT_Syf1_central"/>
</dbReference>
<organism evidence="13 14">
    <name type="scientific">Polarella glacialis</name>
    <name type="common">Dinoflagellate</name>
    <dbReference type="NCBI Taxonomy" id="89957"/>
    <lineage>
        <taxon>Eukaryota</taxon>
        <taxon>Sar</taxon>
        <taxon>Alveolata</taxon>
        <taxon>Dinophyceae</taxon>
        <taxon>Suessiales</taxon>
        <taxon>Suessiaceae</taxon>
        <taxon>Polarella</taxon>
    </lineage>
</organism>
<comment type="subcellular location">
    <subcellularLocation>
        <location evidence="1">Nucleus</location>
    </subcellularLocation>
</comment>
<dbReference type="GO" id="GO:0071007">
    <property type="term" value="C:U2-type catalytic step 2 spliceosome"/>
    <property type="evidence" value="ECO:0007669"/>
    <property type="project" value="TreeGrafter"/>
</dbReference>
<dbReference type="InterPro" id="IPR045075">
    <property type="entry name" value="Syf1-like"/>
</dbReference>
<feature type="domain" description="Pre-mRNA-splicing factor SYF1 central HAT repeats" evidence="10">
    <location>
        <begin position="179"/>
        <end position="381"/>
    </location>
</feature>
<dbReference type="GO" id="GO:0071014">
    <property type="term" value="C:post-mRNA release spliceosomal complex"/>
    <property type="evidence" value="ECO:0007669"/>
    <property type="project" value="TreeGrafter"/>
</dbReference>
<evidence type="ECO:0000256" key="2">
    <source>
        <dbReference type="ARBA" id="ARBA00008644"/>
    </source>
</evidence>
<evidence type="ECO:0000256" key="6">
    <source>
        <dbReference type="ARBA" id="ARBA00023187"/>
    </source>
</evidence>
<protein>
    <recommendedName>
        <fullName evidence="8">Pre-mRNA-splicing factor SYF1</fullName>
    </recommendedName>
</protein>
<evidence type="ECO:0000259" key="12">
    <source>
        <dbReference type="Pfam" id="PF23233"/>
    </source>
</evidence>
<dbReference type="PROSITE" id="PS50005">
    <property type="entry name" value="TPR"/>
    <property type="match status" value="1"/>
</dbReference>
<keyword evidence="9" id="KW-0802">TPR repeat</keyword>
<evidence type="ECO:0000256" key="4">
    <source>
        <dbReference type="ARBA" id="ARBA00022728"/>
    </source>
</evidence>
<dbReference type="AlphaFoldDB" id="A0A813FKI3"/>
<dbReference type="OrthoDB" id="10067343at2759"/>
<sequence length="453" mass="53030">MDASWEVIVEDVLRETDVAYEQELQVNPYSVRLWFAYVKAKAEAPLRVRYLIYERAVKELPGSYKLWQAYLELRLKSVRDDHDAVTGPEYEAANNAFERSLVFLHKMPRIWLTYIEFLMKQKKITRARRALDEALRSLPITQHSRVWELYVKFIKEGEVPKETALCAFRRYLMLEPDHVEIYIAYLRTIGRYDEAAQKLSMVVDDEDFSSMEGKTRHQLWMDLCDLVSKHPAEIKSLNIESIIRSGIRQFTDEVGRLWISLGDHFIRLGQFEKARDVYEEAMATVSTVHDFSLIFDAYAKFLESLISAHMEREEATAGSAAEADLLMARLEDLLGRRPELVSSVKLRQNPHNVHEWLQRAKLYKDMPEKVIRCFTEAVMTVDPIKAEGRLWTLWAAFAKFYESHDDLENARVIFSKATQVNYRGVDDLASVWCEWIEMELRHKEFDEALKALL</sequence>
<evidence type="ECO:0000256" key="9">
    <source>
        <dbReference type="PROSITE-ProRule" id="PRU00339"/>
    </source>
</evidence>
<accession>A0A813FKI3</accession>
<feature type="domain" description="Pre-mRNA-splicing factor Syf1-like N-terminal HAT-repeats" evidence="12">
    <location>
        <begin position="17"/>
        <end position="177"/>
    </location>
</feature>
<gene>
    <name evidence="13" type="ORF">PGLA1383_LOCUS31051</name>
</gene>
<keyword evidence="14" id="KW-1185">Reference proteome</keyword>
<evidence type="ECO:0000256" key="1">
    <source>
        <dbReference type="ARBA" id="ARBA00004123"/>
    </source>
</evidence>
<dbReference type="Pfam" id="PF23220">
    <property type="entry name" value="HAT_Syf1_M"/>
    <property type="match status" value="1"/>
</dbReference>
<dbReference type="SMART" id="SM00386">
    <property type="entry name" value="HAT"/>
    <property type="match status" value="6"/>
</dbReference>
<dbReference type="PANTHER" id="PTHR11246">
    <property type="entry name" value="PRE-MRNA SPLICING FACTOR"/>
    <property type="match status" value="1"/>
</dbReference>
<dbReference type="GO" id="GO:0000974">
    <property type="term" value="C:Prp19 complex"/>
    <property type="evidence" value="ECO:0007669"/>
    <property type="project" value="TreeGrafter"/>
</dbReference>
<evidence type="ECO:0000256" key="8">
    <source>
        <dbReference type="ARBA" id="ARBA00039472"/>
    </source>
</evidence>
<evidence type="ECO:0000259" key="10">
    <source>
        <dbReference type="Pfam" id="PF23220"/>
    </source>
</evidence>
<proteinExistence type="inferred from homology"/>
<dbReference type="Gene3D" id="1.25.40.10">
    <property type="entry name" value="Tetratricopeptide repeat domain"/>
    <property type="match status" value="3"/>
</dbReference>
<reference evidence="13" key="1">
    <citation type="submission" date="2021-02" db="EMBL/GenBank/DDBJ databases">
        <authorList>
            <person name="Dougan E. K."/>
            <person name="Rhodes N."/>
            <person name="Thang M."/>
            <person name="Chan C."/>
        </authorList>
    </citation>
    <scope>NUCLEOTIDE SEQUENCE</scope>
</reference>
<keyword evidence="3" id="KW-0507">mRNA processing</keyword>
<dbReference type="InterPro" id="IPR019734">
    <property type="entry name" value="TPR_rpt"/>
</dbReference>
<comment type="similarity">
    <text evidence="2">Belongs to the crooked-neck family.</text>
</comment>
<keyword evidence="7" id="KW-0539">Nucleus</keyword>
<keyword evidence="6" id="KW-0508">mRNA splicing</keyword>
<dbReference type="Pfam" id="PF23231">
    <property type="entry name" value="HAT_Syf1_CNRKL1_C"/>
    <property type="match status" value="1"/>
</dbReference>
<dbReference type="FunFam" id="1.25.40.10:FF:000182">
    <property type="entry name" value="Pre-mRNA-splicing factor SYF1"/>
    <property type="match status" value="1"/>
</dbReference>
<dbReference type="GO" id="GO:0000349">
    <property type="term" value="P:generation of catalytic spliceosome for first transesterification step"/>
    <property type="evidence" value="ECO:0007669"/>
    <property type="project" value="TreeGrafter"/>
</dbReference>
<name>A0A813FKI3_POLGL</name>
<evidence type="ECO:0000313" key="13">
    <source>
        <dbReference type="EMBL" id="CAE8613276.1"/>
    </source>
</evidence>
<evidence type="ECO:0000259" key="11">
    <source>
        <dbReference type="Pfam" id="PF23231"/>
    </source>
</evidence>
<comment type="caution">
    <text evidence="13">The sequence shown here is derived from an EMBL/GenBank/DDBJ whole genome shotgun (WGS) entry which is preliminary data.</text>
</comment>
<dbReference type="Proteomes" id="UP000654075">
    <property type="component" value="Unassembled WGS sequence"/>
</dbReference>
<evidence type="ECO:0000256" key="5">
    <source>
        <dbReference type="ARBA" id="ARBA00022737"/>
    </source>
</evidence>
<dbReference type="Pfam" id="PF23233">
    <property type="entry name" value="HAT_Syf1_CNRKL1_N"/>
    <property type="match status" value="1"/>
</dbReference>
<keyword evidence="4" id="KW-0747">Spliceosome</keyword>
<dbReference type="InterPro" id="IPR055433">
    <property type="entry name" value="HAT_Syf1-like_N"/>
</dbReference>
<feature type="repeat" description="TPR" evidence="9">
    <location>
        <begin position="255"/>
        <end position="288"/>
    </location>
</feature>
<dbReference type="InterPro" id="IPR011990">
    <property type="entry name" value="TPR-like_helical_dom_sf"/>
</dbReference>
<dbReference type="InterPro" id="IPR055430">
    <property type="entry name" value="HAT_Syf1_CNRKL1_C"/>
</dbReference>
<dbReference type="SUPFAM" id="SSF48452">
    <property type="entry name" value="TPR-like"/>
    <property type="match status" value="3"/>
</dbReference>
<evidence type="ECO:0000256" key="3">
    <source>
        <dbReference type="ARBA" id="ARBA00022664"/>
    </source>
</evidence>
<keyword evidence="5" id="KW-0677">Repeat</keyword>
<dbReference type="InterPro" id="IPR003107">
    <property type="entry name" value="HAT"/>
</dbReference>
<evidence type="ECO:0000313" key="14">
    <source>
        <dbReference type="Proteomes" id="UP000654075"/>
    </source>
</evidence>
<dbReference type="OMA" id="CANAGEF"/>
<dbReference type="PANTHER" id="PTHR11246:SF5">
    <property type="entry name" value="PRE-MRNA-SPLICING FACTOR SYF1"/>
    <property type="match status" value="1"/>
</dbReference>
<dbReference type="FunFam" id="1.25.40.10:FF:000137">
    <property type="entry name" value="Pre-mRNA-splicing factor syf1"/>
    <property type="match status" value="1"/>
</dbReference>